<dbReference type="Proteomes" id="UP000594014">
    <property type="component" value="Chromosome"/>
</dbReference>
<sequence>MMNESDFKKAPLYLQIREAIYNKIISGEYKAGDKLPAEDKLAEQFGTSRMTVNKALLELVNREYLTRVQGNGTFVSKMRKEGSLSKGLSFNDSMMQKGFKVSTTVMEQKMILPARSVAELLNIPVTSEVLYLKRLREVNNEPIVVQEAYLTSRVSQSLMEIDFSEKALYSSLRNDCQVEIVRAKDTVEAKAADEETSTLLKIPEGFPVLVTQRLAYDGSDTPIELSYSIYRSDQYMLEVEYK</sequence>
<organism evidence="1 2">
    <name type="scientific">Anoxybacterium hadale</name>
    <dbReference type="NCBI Taxonomy" id="3408580"/>
    <lineage>
        <taxon>Bacteria</taxon>
        <taxon>Bacillati</taxon>
        <taxon>Bacillota</taxon>
        <taxon>Clostridia</taxon>
        <taxon>Peptostreptococcales</taxon>
        <taxon>Anaerovoracaceae</taxon>
        <taxon>Anoxybacterium</taxon>
    </lineage>
</organism>
<proteinExistence type="predicted"/>
<gene>
    <name evidence="1" type="ORF">FRZ06_17555</name>
</gene>
<evidence type="ECO:0000313" key="2">
    <source>
        <dbReference type="Proteomes" id="UP000594014"/>
    </source>
</evidence>
<reference evidence="1" key="1">
    <citation type="submission" date="2019-08" db="EMBL/GenBank/DDBJ databases">
        <title>Genome sequence of Clostridiales bacterium MT110.</title>
        <authorList>
            <person name="Cao J."/>
        </authorList>
    </citation>
    <scope>NUCLEOTIDE SEQUENCE</scope>
    <source>
        <strain evidence="1">MT110</strain>
    </source>
</reference>
<evidence type="ECO:0000313" key="1">
    <source>
        <dbReference type="EMBL" id="QOX65021.1"/>
    </source>
</evidence>
<dbReference type="EMBL" id="CP042469">
    <property type="protein sequence ID" value="QOX65021.1"/>
    <property type="molecule type" value="Genomic_DNA"/>
</dbReference>
<protein>
    <submittedName>
        <fullName evidence="1">GntR family transcriptional regulator</fullName>
    </submittedName>
</protein>
<keyword evidence="2" id="KW-1185">Reference proteome</keyword>
<name>A0ACD1AEZ1_9FIRM</name>
<accession>A0ACD1AEZ1</accession>